<evidence type="ECO:0000313" key="13">
    <source>
        <dbReference type="Proteomes" id="UP000317036"/>
    </source>
</evidence>
<name>A0A559KEV7_9BACL</name>
<dbReference type="Pfam" id="PF02050">
    <property type="entry name" value="FliJ"/>
    <property type="match status" value="1"/>
</dbReference>
<keyword evidence="4" id="KW-0813">Transport</keyword>
<keyword evidence="10" id="KW-1006">Bacterial flagellum protein export</keyword>
<comment type="similarity">
    <text evidence="2">Belongs to the FliJ family.</text>
</comment>
<dbReference type="Proteomes" id="UP000317036">
    <property type="component" value="Unassembled WGS sequence"/>
</dbReference>
<organism evidence="12 13">
    <name type="scientific">Paenibacillus cremeus</name>
    <dbReference type="NCBI Taxonomy" id="2163881"/>
    <lineage>
        <taxon>Bacteria</taxon>
        <taxon>Bacillati</taxon>
        <taxon>Bacillota</taxon>
        <taxon>Bacilli</taxon>
        <taxon>Bacillales</taxon>
        <taxon>Paenibacillaceae</taxon>
        <taxon>Paenibacillus</taxon>
    </lineage>
</organism>
<dbReference type="Gene3D" id="1.10.287.1700">
    <property type="match status" value="1"/>
</dbReference>
<dbReference type="GO" id="GO:0071973">
    <property type="term" value="P:bacterial-type flagellum-dependent cell motility"/>
    <property type="evidence" value="ECO:0007669"/>
    <property type="project" value="InterPro"/>
</dbReference>
<keyword evidence="13" id="KW-1185">Reference proteome</keyword>
<keyword evidence="6" id="KW-0145">Chemotaxis</keyword>
<dbReference type="GO" id="GO:0005886">
    <property type="term" value="C:plasma membrane"/>
    <property type="evidence" value="ECO:0007669"/>
    <property type="project" value="UniProtKB-SubCell"/>
</dbReference>
<gene>
    <name evidence="12" type="primary">fliJ</name>
    <name evidence="12" type="ORF">FPZ49_07945</name>
</gene>
<evidence type="ECO:0000256" key="10">
    <source>
        <dbReference type="ARBA" id="ARBA00023225"/>
    </source>
</evidence>
<evidence type="ECO:0000256" key="3">
    <source>
        <dbReference type="ARBA" id="ARBA00020392"/>
    </source>
</evidence>
<keyword evidence="12" id="KW-0969">Cilium</keyword>
<dbReference type="NCBIfam" id="TIGR02473">
    <property type="entry name" value="flagell_FliJ"/>
    <property type="match status" value="1"/>
</dbReference>
<accession>A0A559KEV7</accession>
<keyword evidence="7" id="KW-1005">Bacterial flagellum biogenesis</keyword>
<dbReference type="InterPro" id="IPR012823">
    <property type="entry name" value="Flagell_FliJ"/>
</dbReference>
<keyword evidence="12" id="KW-0966">Cell projection</keyword>
<keyword evidence="8" id="KW-0653">Protein transport</keyword>
<feature type="coiled-coil region" evidence="11">
    <location>
        <begin position="25"/>
        <end position="59"/>
    </location>
</feature>
<evidence type="ECO:0000256" key="4">
    <source>
        <dbReference type="ARBA" id="ARBA00022448"/>
    </source>
</evidence>
<keyword evidence="9" id="KW-0472">Membrane</keyword>
<dbReference type="OrthoDB" id="2678901at2"/>
<evidence type="ECO:0000256" key="6">
    <source>
        <dbReference type="ARBA" id="ARBA00022500"/>
    </source>
</evidence>
<dbReference type="RefSeq" id="WP_144845284.1">
    <property type="nucleotide sequence ID" value="NZ_VNJI01000007.1"/>
</dbReference>
<evidence type="ECO:0000313" key="12">
    <source>
        <dbReference type="EMBL" id="TVY10655.1"/>
    </source>
</evidence>
<keyword evidence="12" id="KW-0282">Flagellum</keyword>
<dbReference type="InterPro" id="IPR053716">
    <property type="entry name" value="Flag_assembly_chemotaxis_eff"/>
</dbReference>
<evidence type="ECO:0000256" key="11">
    <source>
        <dbReference type="SAM" id="Coils"/>
    </source>
</evidence>
<dbReference type="EMBL" id="VNJI01000007">
    <property type="protein sequence ID" value="TVY10655.1"/>
    <property type="molecule type" value="Genomic_DNA"/>
</dbReference>
<proteinExistence type="inferred from homology"/>
<evidence type="ECO:0000256" key="2">
    <source>
        <dbReference type="ARBA" id="ARBA00010004"/>
    </source>
</evidence>
<dbReference type="GO" id="GO:0009288">
    <property type="term" value="C:bacterial-type flagellum"/>
    <property type="evidence" value="ECO:0007669"/>
    <property type="project" value="InterPro"/>
</dbReference>
<evidence type="ECO:0000256" key="8">
    <source>
        <dbReference type="ARBA" id="ARBA00022927"/>
    </source>
</evidence>
<protein>
    <recommendedName>
        <fullName evidence="3">Flagellar FliJ protein</fullName>
    </recommendedName>
</protein>
<evidence type="ECO:0000256" key="9">
    <source>
        <dbReference type="ARBA" id="ARBA00023136"/>
    </source>
</evidence>
<comment type="subcellular location">
    <subcellularLocation>
        <location evidence="1">Cell membrane</location>
        <topology evidence="1">Peripheral membrane protein</topology>
        <orientation evidence="1">Cytoplasmic side</orientation>
    </subcellularLocation>
</comment>
<dbReference type="GO" id="GO:0044781">
    <property type="term" value="P:bacterial-type flagellum organization"/>
    <property type="evidence" value="ECO:0007669"/>
    <property type="project" value="UniProtKB-KW"/>
</dbReference>
<sequence length="146" mass="17525">MRFRYSFQKIVDLKTNEKTQAEWMLSQAMVTLREEENHLNELEYAKIEMQEELHKASGQRTTVSNLLLLQSYVDHIDQSIHSKQKDLETAKVVVQEKQDDLTEKMLQEKVWTKAKEREYRKFTLLMLKTEQNQLDEMATNRFKRLS</sequence>
<evidence type="ECO:0000256" key="1">
    <source>
        <dbReference type="ARBA" id="ARBA00004413"/>
    </source>
</evidence>
<dbReference type="GO" id="GO:0015031">
    <property type="term" value="P:protein transport"/>
    <property type="evidence" value="ECO:0007669"/>
    <property type="project" value="UniProtKB-KW"/>
</dbReference>
<keyword evidence="11" id="KW-0175">Coiled coil</keyword>
<comment type="caution">
    <text evidence="12">The sequence shown here is derived from an EMBL/GenBank/DDBJ whole genome shotgun (WGS) entry which is preliminary data.</text>
</comment>
<evidence type="ECO:0000256" key="7">
    <source>
        <dbReference type="ARBA" id="ARBA00022795"/>
    </source>
</evidence>
<keyword evidence="5" id="KW-1003">Cell membrane</keyword>
<dbReference type="GO" id="GO:0006935">
    <property type="term" value="P:chemotaxis"/>
    <property type="evidence" value="ECO:0007669"/>
    <property type="project" value="UniProtKB-KW"/>
</dbReference>
<reference evidence="12 13" key="1">
    <citation type="submission" date="2019-07" db="EMBL/GenBank/DDBJ databases">
        <authorList>
            <person name="Kim J."/>
        </authorList>
    </citation>
    <scope>NUCLEOTIDE SEQUENCE [LARGE SCALE GENOMIC DNA]</scope>
    <source>
        <strain evidence="12 13">JC52</strain>
    </source>
</reference>
<dbReference type="AlphaFoldDB" id="A0A559KEV7"/>
<evidence type="ECO:0000256" key="5">
    <source>
        <dbReference type="ARBA" id="ARBA00022475"/>
    </source>
</evidence>